<dbReference type="InterPro" id="IPR023346">
    <property type="entry name" value="Lysozyme-like_dom_sf"/>
</dbReference>
<dbReference type="AlphaFoldDB" id="A0A248LIJ3"/>
<proteinExistence type="inferred from homology"/>
<dbReference type="RefSeq" id="WP_012696962.1">
    <property type="nucleotide sequence ID" value="NZ_CP022115.1"/>
</dbReference>
<reference evidence="5" key="1">
    <citation type="journal article" date="2017" name="J. Antimicrob. Chemother.">
        <title>Emergence and genomic analysis of MDR Laribacter hongkongensis strain HLGZ1 from Guangzhou, China.</title>
        <authorList>
            <person name="Wu H.K."/>
            <person name="Chen J.H."/>
            <person name="Yang L."/>
            <person name="Li A.R."/>
            <person name="Su D.H."/>
            <person name="Lin Y.P."/>
            <person name="Chen D.Q."/>
        </authorList>
    </citation>
    <scope>NUCLEOTIDE SEQUENCE</scope>
    <source>
        <strain evidence="5">HLGZ1</strain>
    </source>
</reference>
<feature type="domain" description="Transglycosylase SLT" evidence="4">
    <location>
        <begin position="470"/>
        <end position="571"/>
    </location>
</feature>
<sequence length="638" mass="70640">MRFLILPLVAALSLPAWASDADIVAARDAVRRNDVPALMTAMAGSQNDLLAPYPAYWQLTRDLDNASDADVRAFMTRWPDSVLAERVRADWLRRVARRGDWSTFAAEIPALPDVALDDELRCQKLTLRVFQSDAAAIAEAKGGRWMIGKLQSPGCETLLGTLVSGGHASEADIWRRARVLMTADRLSAARDLTAGLATPLTQEQQKAAASANPSTPAGAALRLYAVTRLVNSNLAAAEAAMNQIDGRVPAAEASEVWSMIGLRAARRQDVQLAMRAFARTNRSSLDDNQWQWWARSALRAGDWQTLEKVIDAMPDKLAQKGDWRYWKGRALMAQGKPGANGEFVKASNDGNGFYALLAREELGNSMSSPPEKWQPGRKDLARVDASPSVQRALALFQISQVYSRPEFRSDAQREWRFAMRDQDDAFLLASAERASKAGFYEMAIYSADRTDDRHDWEMRYMSPYRDSTRRYARMLDLDEAWIYGLIRQESRFVHMARSGVGAQGLMQVMPATARWIAGKMGVKDYSIMDVDTNIQFGTWYLNYVNQSLGHPVLATAGYNAGPGRARAWRAAVPLEGAIYTETIPFDETRDYVKKVMANAVHYASVFKHTPLTLKARLGTIPASVAPIDGPASAAPDGR</sequence>
<reference evidence="5" key="3">
    <citation type="submission" date="2017-06" db="EMBL/GenBank/DDBJ databases">
        <authorList>
            <person name="Kim H.J."/>
            <person name="Triplett B.A."/>
        </authorList>
    </citation>
    <scope>NUCLEOTIDE SEQUENCE</scope>
    <source>
        <strain evidence="5">HLGZ1</strain>
    </source>
</reference>
<evidence type="ECO:0000313" key="5">
    <source>
        <dbReference type="EMBL" id="ASJ24577.1"/>
    </source>
</evidence>
<feature type="chain" id="PRO_5044379165" evidence="3">
    <location>
        <begin position="19"/>
        <end position="638"/>
    </location>
</feature>
<dbReference type="Proteomes" id="UP001200247">
    <property type="component" value="Unassembled WGS sequence"/>
</dbReference>
<dbReference type="Pfam" id="PF01464">
    <property type="entry name" value="SLT"/>
    <property type="match status" value="1"/>
</dbReference>
<dbReference type="InterPro" id="IPR037061">
    <property type="entry name" value="Lytic_TGlycoase_superhlx_L_sf"/>
</dbReference>
<dbReference type="CDD" id="cd13401">
    <property type="entry name" value="Slt70-like"/>
    <property type="match status" value="1"/>
</dbReference>
<evidence type="ECO:0000313" key="7">
    <source>
        <dbReference type="Proteomes" id="UP000197424"/>
    </source>
</evidence>
<dbReference type="EMBL" id="JAJAXM010000006">
    <property type="protein sequence ID" value="MCG9025192.1"/>
    <property type="molecule type" value="Genomic_DNA"/>
</dbReference>
<gene>
    <name evidence="6" type="ORF">LH440_04615</name>
    <name evidence="5" type="ORF">LHGZ1_1746</name>
</gene>
<dbReference type="OrthoDB" id="92254at2"/>
<dbReference type="Gene3D" id="1.10.530.10">
    <property type="match status" value="1"/>
</dbReference>
<dbReference type="OMA" id="RQESAFM"/>
<reference evidence="7" key="2">
    <citation type="submission" date="2017-06" db="EMBL/GenBank/DDBJ databases">
        <title>Whole genome sequence of Laribacter hongkongensis LHGZ1.</title>
        <authorList>
            <person name="Chen D."/>
            <person name="Wu H."/>
            <person name="Chen J."/>
        </authorList>
    </citation>
    <scope>NUCLEOTIDE SEQUENCE [LARGE SCALE GENOMIC DNA]</scope>
    <source>
        <strain evidence="7">LHGZ1</strain>
    </source>
</reference>
<keyword evidence="5" id="KW-0378">Hydrolase</keyword>
<feature type="signal peptide" evidence="3">
    <location>
        <begin position="1"/>
        <end position="18"/>
    </location>
</feature>
<dbReference type="SUPFAM" id="SSF48435">
    <property type="entry name" value="Bacterial muramidases"/>
    <property type="match status" value="1"/>
</dbReference>
<dbReference type="SUPFAM" id="SSF53955">
    <property type="entry name" value="Lysozyme-like"/>
    <property type="match status" value="1"/>
</dbReference>
<evidence type="ECO:0000256" key="2">
    <source>
        <dbReference type="ARBA" id="ARBA00022729"/>
    </source>
</evidence>
<dbReference type="InterPro" id="IPR008258">
    <property type="entry name" value="Transglycosylase_SLT_dom_1"/>
</dbReference>
<keyword evidence="2 3" id="KW-0732">Signal</keyword>
<name>A0A248LIJ3_9NEIS</name>
<dbReference type="Gene3D" id="1.10.1240.20">
    <property type="entry name" value="Lytic transglycosylase, superhelical linker domain"/>
    <property type="match status" value="1"/>
</dbReference>
<organism evidence="5 7">
    <name type="scientific">Laribacter hongkongensis</name>
    <dbReference type="NCBI Taxonomy" id="168471"/>
    <lineage>
        <taxon>Bacteria</taxon>
        <taxon>Pseudomonadati</taxon>
        <taxon>Pseudomonadota</taxon>
        <taxon>Betaproteobacteria</taxon>
        <taxon>Neisseriales</taxon>
        <taxon>Aquaspirillaceae</taxon>
        <taxon>Laribacter</taxon>
    </lineage>
</organism>
<comment type="similarity">
    <text evidence="1">Belongs to the transglycosylase Slt family.</text>
</comment>
<evidence type="ECO:0000313" key="8">
    <source>
        <dbReference type="Proteomes" id="UP001200247"/>
    </source>
</evidence>
<dbReference type="GO" id="GO:0042597">
    <property type="term" value="C:periplasmic space"/>
    <property type="evidence" value="ECO:0007669"/>
    <property type="project" value="InterPro"/>
</dbReference>
<evidence type="ECO:0000256" key="3">
    <source>
        <dbReference type="SAM" id="SignalP"/>
    </source>
</evidence>
<accession>A0A248LIJ3</accession>
<evidence type="ECO:0000259" key="4">
    <source>
        <dbReference type="Pfam" id="PF01464"/>
    </source>
</evidence>
<protein>
    <submittedName>
        <fullName evidence="6">Lytic transglycosylase domain-containing protein</fullName>
    </submittedName>
    <submittedName>
        <fullName evidence="5">Peptidoglycan N-acetylmuramoylhydrolase</fullName>
    </submittedName>
</protein>
<dbReference type="InterPro" id="IPR008939">
    <property type="entry name" value="Lytic_TGlycosylase_superhlx_U"/>
</dbReference>
<reference evidence="6 8" key="4">
    <citation type="submission" date="2021-10" db="EMBL/GenBank/DDBJ databases">
        <title>Whole-genome sequencing analysis of Laribacter hongkongensis: virulence gene profiles, carbohydrate-active enzyme prediction, and antimicrobial resistance characterization.</title>
        <authorList>
            <person name="Yuan P."/>
            <person name="Zhan Y."/>
            <person name="Chen D."/>
        </authorList>
    </citation>
    <scope>NUCLEOTIDE SEQUENCE [LARGE SCALE GENOMIC DNA]</scope>
    <source>
        <strain evidence="6 8">W67</strain>
    </source>
</reference>
<dbReference type="Gene3D" id="1.25.20.10">
    <property type="entry name" value="Bacterial muramidases"/>
    <property type="match status" value="1"/>
</dbReference>
<evidence type="ECO:0000313" key="6">
    <source>
        <dbReference type="EMBL" id="MCG9025192.1"/>
    </source>
</evidence>
<dbReference type="Proteomes" id="UP000197424">
    <property type="component" value="Chromosome"/>
</dbReference>
<evidence type="ECO:0000256" key="1">
    <source>
        <dbReference type="ARBA" id="ARBA00007734"/>
    </source>
</evidence>
<dbReference type="GO" id="GO:0004553">
    <property type="term" value="F:hydrolase activity, hydrolyzing O-glycosyl compounds"/>
    <property type="evidence" value="ECO:0007669"/>
    <property type="project" value="InterPro"/>
</dbReference>
<dbReference type="PANTHER" id="PTHR37423">
    <property type="entry name" value="SOLUBLE LYTIC MUREIN TRANSGLYCOSYLASE-RELATED"/>
    <property type="match status" value="1"/>
</dbReference>
<dbReference type="EMBL" id="CP022115">
    <property type="protein sequence ID" value="ASJ24577.1"/>
    <property type="molecule type" value="Genomic_DNA"/>
</dbReference>
<dbReference type="PANTHER" id="PTHR37423:SF5">
    <property type="entry name" value="SOLUBLE LYTIC MUREIN TRANSGLYCOSYLASE"/>
    <property type="match status" value="1"/>
</dbReference>